<feature type="region of interest" description="Disordered" evidence="1">
    <location>
        <begin position="10"/>
        <end position="31"/>
    </location>
</feature>
<accession>A0A178IIE5</accession>
<dbReference type="AlphaFoldDB" id="A0A178IIE5"/>
<reference evidence="2 3" key="1">
    <citation type="submission" date="2016-01" db="EMBL/GenBank/DDBJ databases">
        <title>High potential of lignocellulose degradation of a new Verrucomicrobia species.</title>
        <authorList>
            <person name="Wang Y."/>
            <person name="Shi Y."/>
            <person name="Qiu Z."/>
            <person name="Liu S."/>
            <person name="Yang H."/>
        </authorList>
    </citation>
    <scope>NUCLEOTIDE SEQUENCE [LARGE SCALE GENOMIC DNA]</scope>
    <source>
        <strain evidence="2 3">TSB47</strain>
    </source>
</reference>
<organism evidence="2 3">
    <name type="scientific">Termitidicoccus mucosus</name>
    <dbReference type="NCBI Taxonomy" id="1184151"/>
    <lineage>
        <taxon>Bacteria</taxon>
        <taxon>Pseudomonadati</taxon>
        <taxon>Verrucomicrobiota</taxon>
        <taxon>Opitutia</taxon>
        <taxon>Opitutales</taxon>
        <taxon>Opitutaceae</taxon>
        <taxon>Termitidicoccus</taxon>
    </lineage>
</organism>
<evidence type="ECO:0000313" key="3">
    <source>
        <dbReference type="Proteomes" id="UP000078486"/>
    </source>
</evidence>
<keyword evidence="3" id="KW-1185">Reference proteome</keyword>
<comment type="caution">
    <text evidence="2">The sequence shown here is derived from an EMBL/GenBank/DDBJ whole genome shotgun (WGS) entry which is preliminary data.</text>
</comment>
<dbReference type="Proteomes" id="UP000078486">
    <property type="component" value="Unassembled WGS sequence"/>
</dbReference>
<protein>
    <submittedName>
        <fullName evidence="2">Uncharacterized protein</fullName>
    </submittedName>
</protein>
<dbReference type="EMBL" id="LRRQ01000119">
    <property type="protein sequence ID" value="OAM88856.1"/>
    <property type="molecule type" value="Genomic_DNA"/>
</dbReference>
<feature type="compositionally biased region" description="Gly residues" evidence="1">
    <location>
        <begin position="76"/>
        <end position="110"/>
    </location>
</feature>
<evidence type="ECO:0000313" key="2">
    <source>
        <dbReference type="EMBL" id="OAM88856.1"/>
    </source>
</evidence>
<sequence>MWILAFGLAGCGSGKRRGPPPGGGEGGPGMIRVPDMAGAGVFFGGMIAADIKLGPAARPGAGGGTPDEGKRDSRKGGGGHPEGGMGFGGPPGSRMGGGPGGGGGPGMGGGDDGEPRANIREQHNPPARIELRLANRGDTAVVVEVLEFNSALGNFAVKPDRITIGAGTAFEAEPMTSRLGVSGESIPIKVRLRTNGTVEEQTLLLGVTERPRGPASEALK</sequence>
<gene>
    <name evidence="2" type="ORF">AW736_17740</name>
</gene>
<proteinExistence type="predicted"/>
<name>A0A178IIE5_9BACT</name>
<feature type="region of interest" description="Disordered" evidence="1">
    <location>
        <begin position="57"/>
        <end position="120"/>
    </location>
</feature>
<evidence type="ECO:0000256" key="1">
    <source>
        <dbReference type="SAM" id="MobiDB-lite"/>
    </source>
</evidence>